<dbReference type="EMBL" id="LMAZ01000001">
    <property type="protein sequence ID" value="RGP57053.1"/>
    <property type="molecule type" value="Genomic_DNA"/>
</dbReference>
<dbReference type="Proteomes" id="UP000265411">
    <property type="component" value="Unassembled WGS sequence"/>
</dbReference>
<keyword evidence="2" id="KW-1185">Reference proteome</keyword>
<reference evidence="1 2" key="1">
    <citation type="journal article" date="2018" name="Syst. Appl. Microbiol.">
        <title>Pseudomonas gallaeciensis sp. nov., isolated from crude-oil-contaminated intertidal sand samples after the Prestige oil spill.</title>
        <authorList>
            <person name="Mulet M."/>
            <person name="Sanchez D."/>
            <person name="Rodriguez A.C."/>
            <person name="Nogales B."/>
            <person name="Bosch R."/>
            <person name="Busquets A."/>
            <person name="Gomila M."/>
            <person name="Lalucat J."/>
            <person name="Garcia-Valdes E."/>
        </authorList>
    </citation>
    <scope>NUCLEOTIDE SEQUENCE [LARGE SCALE GENOMIC DNA]</scope>
    <source>
        <strain evidence="1 2">V113</strain>
    </source>
</reference>
<protein>
    <submittedName>
        <fullName evidence="1">Uncharacterized protein</fullName>
    </submittedName>
</protein>
<dbReference type="RefSeq" id="WP_118129788.1">
    <property type="nucleotide sequence ID" value="NZ_LMAZ01000001.1"/>
</dbReference>
<accession>A0A395RAI2</accession>
<evidence type="ECO:0000313" key="1">
    <source>
        <dbReference type="EMBL" id="RGP57053.1"/>
    </source>
</evidence>
<comment type="caution">
    <text evidence="1">The sequence shown here is derived from an EMBL/GenBank/DDBJ whole genome shotgun (WGS) entry which is preliminary data.</text>
</comment>
<name>A0A395RAI2_9PSED</name>
<gene>
    <name evidence="1" type="ORF">ASB58_06895</name>
</gene>
<sequence>MIRLTAVSQQLLAHQLKSPGSFLTVLQRHTGERIRALLTTERQGDRISLTLRAHGTVNSTSLPAKQAETTLKRRAQRWIEDCANGRLECAA</sequence>
<dbReference type="AlphaFoldDB" id="A0A395RAI2"/>
<proteinExistence type="predicted"/>
<dbReference type="OrthoDB" id="7032528at2"/>
<organism evidence="1 2">
    <name type="scientific">Pseudomonas abyssi</name>
    <dbReference type="NCBI Taxonomy" id="170540"/>
    <lineage>
        <taxon>Bacteria</taxon>
        <taxon>Pseudomonadati</taxon>
        <taxon>Pseudomonadota</taxon>
        <taxon>Gammaproteobacteria</taxon>
        <taxon>Pseudomonadales</taxon>
        <taxon>Pseudomonadaceae</taxon>
        <taxon>Pseudomonas</taxon>
    </lineage>
</organism>
<evidence type="ECO:0000313" key="2">
    <source>
        <dbReference type="Proteomes" id="UP000265411"/>
    </source>
</evidence>